<keyword evidence="1" id="KW-0479">Metal-binding</keyword>
<accession>A0ABD0S1H9</accession>
<protein>
    <recommendedName>
        <fullName evidence="4">CCHC-type domain-containing protein</fullName>
    </recommendedName>
</protein>
<dbReference type="EMBL" id="JAMKFB020000001">
    <property type="protein sequence ID" value="KAL0204566.1"/>
    <property type="molecule type" value="Genomic_DNA"/>
</dbReference>
<name>A0ABD0S1H9_CIRMR</name>
<feature type="coiled-coil region" evidence="2">
    <location>
        <begin position="85"/>
        <end position="112"/>
    </location>
</feature>
<reference evidence="5 6" key="1">
    <citation type="submission" date="2024-05" db="EMBL/GenBank/DDBJ databases">
        <title>Genome sequencing and assembly of Indian major carp, Cirrhinus mrigala (Hamilton, 1822).</title>
        <authorList>
            <person name="Mohindra V."/>
            <person name="Chowdhury L.M."/>
            <person name="Lal K."/>
            <person name="Jena J.K."/>
        </authorList>
    </citation>
    <scope>NUCLEOTIDE SEQUENCE [LARGE SCALE GENOMIC DNA]</scope>
    <source>
        <strain evidence="5">CM1030</strain>
        <tissue evidence="5">Blood</tissue>
    </source>
</reference>
<proteinExistence type="predicted"/>
<dbReference type="InterPro" id="IPR001878">
    <property type="entry name" value="Znf_CCHC"/>
</dbReference>
<evidence type="ECO:0000256" key="3">
    <source>
        <dbReference type="SAM" id="MobiDB-lite"/>
    </source>
</evidence>
<evidence type="ECO:0000313" key="5">
    <source>
        <dbReference type="EMBL" id="KAL0204566.1"/>
    </source>
</evidence>
<feature type="non-terminal residue" evidence="5">
    <location>
        <position position="195"/>
    </location>
</feature>
<sequence>EADRHLLKQFCRGCWDNNLIADLGLEQKRENPPSFAQLLLMLRIEEDKYETKAKRMRQHLAGVKQSVQVHTQRAWVVGESEPSDVLLIASEIKELKKQLASLQSQLARLTANPGAVKKTTPPVKAQKNSVTERKPQKLNVETTATDMGKQAEKPRPWYCFKCGKDGHIAVSCNCEPNPKRVAEKRKLLKERQSKW</sequence>
<comment type="caution">
    <text evidence="5">The sequence shown here is derived from an EMBL/GenBank/DDBJ whole genome shotgun (WGS) entry which is preliminary data.</text>
</comment>
<dbReference type="PANTHER" id="PTHR23095:SF53">
    <property type="entry name" value="ZINC FINGER CCHC DOMAIN-CONTAINING PROTEIN 12-LIKE"/>
    <property type="match status" value="1"/>
</dbReference>
<keyword evidence="1" id="KW-0862">Zinc</keyword>
<keyword evidence="1" id="KW-0863">Zinc-finger</keyword>
<feature type="region of interest" description="Disordered" evidence="3">
    <location>
        <begin position="115"/>
        <end position="135"/>
    </location>
</feature>
<organism evidence="5 6">
    <name type="scientific">Cirrhinus mrigala</name>
    <name type="common">Mrigala</name>
    <dbReference type="NCBI Taxonomy" id="683832"/>
    <lineage>
        <taxon>Eukaryota</taxon>
        <taxon>Metazoa</taxon>
        <taxon>Chordata</taxon>
        <taxon>Craniata</taxon>
        <taxon>Vertebrata</taxon>
        <taxon>Euteleostomi</taxon>
        <taxon>Actinopterygii</taxon>
        <taxon>Neopterygii</taxon>
        <taxon>Teleostei</taxon>
        <taxon>Ostariophysi</taxon>
        <taxon>Cypriniformes</taxon>
        <taxon>Cyprinidae</taxon>
        <taxon>Labeoninae</taxon>
        <taxon>Labeonini</taxon>
        <taxon>Cirrhinus</taxon>
    </lineage>
</organism>
<evidence type="ECO:0000256" key="1">
    <source>
        <dbReference type="PROSITE-ProRule" id="PRU00047"/>
    </source>
</evidence>
<evidence type="ECO:0000256" key="2">
    <source>
        <dbReference type="SAM" id="Coils"/>
    </source>
</evidence>
<keyword evidence="6" id="KW-1185">Reference proteome</keyword>
<gene>
    <name evidence="5" type="ORF">M9458_002584</name>
</gene>
<keyword evidence="2" id="KW-0175">Coiled coil</keyword>
<feature type="domain" description="CCHC-type" evidence="4">
    <location>
        <begin position="159"/>
        <end position="172"/>
    </location>
</feature>
<dbReference type="PANTHER" id="PTHR23095">
    <property type="entry name" value="PARANEOPLASTIC ANTIGEN"/>
    <property type="match status" value="1"/>
</dbReference>
<dbReference type="InterPro" id="IPR036875">
    <property type="entry name" value="Znf_CCHC_sf"/>
</dbReference>
<feature type="non-terminal residue" evidence="5">
    <location>
        <position position="1"/>
    </location>
</feature>
<evidence type="ECO:0000259" key="4">
    <source>
        <dbReference type="PROSITE" id="PS50158"/>
    </source>
</evidence>
<dbReference type="GO" id="GO:0008270">
    <property type="term" value="F:zinc ion binding"/>
    <property type="evidence" value="ECO:0007669"/>
    <property type="project" value="UniProtKB-KW"/>
</dbReference>
<dbReference type="InterPro" id="IPR026523">
    <property type="entry name" value="PNMA"/>
</dbReference>
<dbReference type="SUPFAM" id="SSF57756">
    <property type="entry name" value="Retrovirus zinc finger-like domains"/>
    <property type="match status" value="1"/>
</dbReference>
<dbReference type="PROSITE" id="PS50158">
    <property type="entry name" value="ZF_CCHC"/>
    <property type="match status" value="1"/>
</dbReference>
<evidence type="ECO:0000313" key="6">
    <source>
        <dbReference type="Proteomes" id="UP001529510"/>
    </source>
</evidence>
<dbReference type="AlphaFoldDB" id="A0ABD0S1H9"/>
<dbReference type="Proteomes" id="UP001529510">
    <property type="component" value="Unassembled WGS sequence"/>
</dbReference>